<keyword evidence="1" id="KW-1133">Transmembrane helix</keyword>
<proteinExistence type="predicted"/>
<dbReference type="VEuPathDB" id="TriTrypDB:TRSC58_07665"/>
<dbReference type="AlphaFoldDB" id="A0A061ISF5"/>
<keyword evidence="3" id="KW-1185">Reference proteome</keyword>
<evidence type="ECO:0000313" key="3">
    <source>
        <dbReference type="Proteomes" id="UP000031737"/>
    </source>
</evidence>
<gene>
    <name evidence="2" type="ORF">TRSC58_07665</name>
</gene>
<protein>
    <submittedName>
        <fullName evidence="2">Uncharacterized protein</fullName>
    </submittedName>
</protein>
<reference evidence="2 3" key="1">
    <citation type="submission" date="2013-07" db="EMBL/GenBank/DDBJ databases">
        <authorList>
            <person name="Stoco P.H."/>
            <person name="Wagner G."/>
            <person name="Gerber A."/>
            <person name="Zaha A."/>
            <person name="Thompson C."/>
            <person name="Bartholomeu D.C."/>
            <person name="Luckemeyer D.D."/>
            <person name="Bahia D."/>
            <person name="Loreto E."/>
            <person name="Prestes E.B."/>
            <person name="Lima F.M."/>
            <person name="Rodrigues-Luiz G."/>
            <person name="Vallejo G.A."/>
            <person name="Filho J.F."/>
            <person name="Monteiro K.M."/>
            <person name="Tyler K.M."/>
            <person name="de Almeida L.G."/>
            <person name="Ortiz M.F."/>
            <person name="Siervo M.A."/>
            <person name="de Moraes M.H."/>
            <person name="Cunha O.L."/>
            <person name="Mendonca-Neto R."/>
            <person name="Silva R."/>
            <person name="Teixeira S.M."/>
            <person name="Murta S.M."/>
            <person name="Sincero T.C."/>
            <person name="Mendes T.A."/>
            <person name="Urmenyi T.P."/>
            <person name="Silva V.G."/>
            <person name="da Rocha W.D."/>
            <person name="Andersson B."/>
            <person name="Romanha A.J."/>
            <person name="Steindel M."/>
            <person name="de Vasconcelos A.T."/>
            <person name="Grisard E.C."/>
        </authorList>
    </citation>
    <scope>NUCLEOTIDE SEQUENCE [LARGE SCALE GENOMIC DNA]</scope>
    <source>
        <strain evidence="2 3">SC58</strain>
    </source>
</reference>
<accession>A0A061ISF5</accession>
<evidence type="ECO:0000313" key="2">
    <source>
        <dbReference type="EMBL" id="ESL04810.1"/>
    </source>
</evidence>
<keyword evidence="1" id="KW-0812">Transmembrane</keyword>
<dbReference type="EMBL" id="AUPL01008587">
    <property type="protein sequence ID" value="ESL04810.1"/>
    <property type="molecule type" value="Genomic_DNA"/>
</dbReference>
<name>A0A061ISF5_TRYRA</name>
<evidence type="ECO:0000256" key="1">
    <source>
        <dbReference type="SAM" id="Phobius"/>
    </source>
</evidence>
<comment type="caution">
    <text evidence="2">The sequence shown here is derived from an EMBL/GenBank/DDBJ whole genome shotgun (WGS) entry which is preliminary data.</text>
</comment>
<feature type="transmembrane region" description="Helical" evidence="1">
    <location>
        <begin position="6"/>
        <end position="26"/>
    </location>
</feature>
<organism evidence="2 3">
    <name type="scientific">Trypanosoma rangeli SC58</name>
    <dbReference type="NCBI Taxonomy" id="429131"/>
    <lineage>
        <taxon>Eukaryota</taxon>
        <taxon>Discoba</taxon>
        <taxon>Euglenozoa</taxon>
        <taxon>Kinetoplastea</taxon>
        <taxon>Metakinetoplastina</taxon>
        <taxon>Trypanosomatida</taxon>
        <taxon>Trypanosomatidae</taxon>
        <taxon>Trypanosoma</taxon>
        <taxon>Herpetosoma</taxon>
    </lineage>
</organism>
<keyword evidence="1" id="KW-0472">Membrane</keyword>
<sequence>MFCFVWLSSFVVIFFFLGGGYFFFVLSPPSVLSTLSTLPSLSLSTSIHVRHNFCSLPLVAFFCCLASLTPADINAVAAAAPSRQFPSQ</sequence>
<dbReference type="Proteomes" id="UP000031737">
    <property type="component" value="Unassembled WGS sequence"/>
</dbReference>